<keyword evidence="3" id="KW-0418">Kinase</keyword>
<keyword evidence="2" id="KW-0808">Transferase</keyword>
<dbReference type="InterPro" id="IPR029056">
    <property type="entry name" value="Ribokinase-like"/>
</dbReference>
<dbReference type="EMBL" id="BART01000599">
    <property type="protein sequence ID" value="GAG73745.1"/>
    <property type="molecule type" value="Genomic_DNA"/>
</dbReference>
<dbReference type="PANTHER" id="PTHR43320:SF3">
    <property type="entry name" value="CARBOHYDRATE KINASE PFKB DOMAIN-CONTAINING PROTEIN"/>
    <property type="match status" value="1"/>
</dbReference>
<sequence>MPVKKYNAVGIGNAIVDVLANVEDDFLQEHNLRKGMMRLVDELEVKRLHTCINAVKEVSGGSAANTIAGLASLGNSAAFMGKVRDDPLGGSFEKGLKELGVNYCTKKASSRQPTACCVVLTTPDAQRTMSTCLGISGSMGPEDIDETIISQSEIIYLEGYLWDRDEAKKAFKKAVRIARGTDGRVALSLSDSFCVKRHRVGFLDLVKNHIDILFANEEEIKSLFKTSTLEAAISRCRETKNICALTRSEKGSIIIFKDKTHMISPERNINVVDTTGAGDLYASGFLHGLIKGLDLKSCGKIGSIIAAEVI</sequence>
<accession>X0ZV98</accession>
<evidence type="ECO:0000256" key="1">
    <source>
        <dbReference type="ARBA" id="ARBA00010688"/>
    </source>
</evidence>
<feature type="domain" description="Carbohydrate kinase PfkB" evidence="4">
    <location>
        <begin position="48"/>
        <end position="310"/>
    </location>
</feature>
<evidence type="ECO:0000256" key="2">
    <source>
        <dbReference type="ARBA" id="ARBA00022679"/>
    </source>
</evidence>
<feature type="non-terminal residue" evidence="5">
    <location>
        <position position="310"/>
    </location>
</feature>
<dbReference type="Gene3D" id="3.30.1110.10">
    <property type="match status" value="1"/>
</dbReference>
<reference evidence="5" key="1">
    <citation type="journal article" date="2014" name="Front. Microbiol.">
        <title>High frequency of phylogenetically diverse reductive dehalogenase-homologous genes in deep subseafloor sedimentary metagenomes.</title>
        <authorList>
            <person name="Kawai M."/>
            <person name="Futagami T."/>
            <person name="Toyoda A."/>
            <person name="Takaki Y."/>
            <person name="Nishi S."/>
            <person name="Hori S."/>
            <person name="Arai W."/>
            <person name="Tsubouchi T."/>
            <person name="Morono Y."/>
            <person name="Uchiyama I."/>
            <person name="Ito T."/>
            <person name="Fujiyama A."/>
            <person name="Inagaki F."/>
            <person name="Takami H."/>
        </authorList>
    </citation>
    <scope>NUCLEOTIDE SEQUENCE</scope>
    <source>
        <strain evidence="5">Expedition CK06-06</strain>
    </source>
</reference>
<comment type="caution">
    <text evidence="5">The sequence shown here is derived from an EMBL/GenBank/DDBJ whole genome shotgun (WGS) entry which is preliminary data.</text>
</comment>
<dbReference type="AlphaFoldDB" id="X0ZV98"/>
<dbReference type="PROSITE" id="PS00584">
    <property type="entry name" value="PFKB_KINASES_2"/>
    <property type="match status" value="1"/>
</dbReference>
<name>X0ZV98_9ZZZZ</name>
<dbReference type="CDD" id="cd01168">
    <property type="entry name" value="adenosine_kinase"/>
    <property type="match status" value="1"/>
</dbReference>
<gene>
    <name evidence="5" type="ORF">S01H4_02662</name>
</gene>
<dbReference type="SUPFAM" id="SSF53613">
    <property type="entry name" value="Ribokinase-like"/>
    <property type="match status" value="1"/>
</dbReference>
<dbReference type="PANTHER" id="PTHR43320">
    <property type="entry name" value="SUGAR KINASE"/>
    <property type="match status" value="1"/>
</dbReference>
<evidence type="ECO:0000259" key="4">
    <source>
        <dbReference type="Pfam" id="PF00294"/>
    </source>
</evidence>
<dbReference type="InterPro" id="IPR002173">
    <property type="entry name" value="Carboh/pur_kinase_PfkB_CS"/>
</dbReference>
<evidence type="ECO:0000313" key="5">
    <source>
        <dbReference type="EMBL" id="GAG73745.1"/>
    </source>
</evidence>
<protein>
    <recommendedName>
        <fullName evidence="4">Carbohydrate kinase PfkB domain-containing protein</fullName>
    </recommendedName>
</protein>
<evidence type="ECO:0000256" key="3">
    <source>
        <dbReference type="ARBA" id="ARBA00022777"/>
    </source>
</evidence>
<dbReference type="GO" id="GO:0016301">
    <property type="term" value="F:kinase activity"/>
    <property type="evidence" value="ECO:0007669"/>
    <property type="project" value="UniProtKB-KW"/>
</dbReference>
<proteinExistence type="inferred from homology"/>
<dbReference type="InterPro" id="IPR011611">
    <property type="entry name" value="PfkB_dom"/>
</dbReference>
<dbReference type="Pfam" id="PF00294">
    <property type="entry name" value="PfkB"/>
    <property type="match status" value="1"/>
</dbReference>
<dbReference type="Gene3D" id="3.40.1190.20">
    <property type="match status" value="1"/>
</dbReference>
<organism evidence="5">
    <name type="scientific">marine sediment metagenome</name>
    <dbReference type="NCBI Taxonomy" id="412755"/>
    <lineage>
        <taxon>unclassified sequences</taxon>
        <taxon>metagenomes</taxon>
        <taxon>ecological metagenomes</taxon>
    </lineage>
</organism>
<dbReference type="InterPro" id="IPR052700">
    <property type="entry name" value="Carb_kinase_PfkB-like"/>
</dbReference>
<comment type="similarity">
    <text evidence="1">Belongs to the carbohydrate kinase PfkB family.</text>
</comment>